<dbReference type="GO" id="GO:0042626">
    <property type="term" value="F:ATPase-coupled transmembrane transporter activity"/>
    <property type="evidence" value="ECO:0007669"/>
    <property type="project" value="TreeGrafter"/>
</dbReference>
<dbReference type="InterPro" id="IPR003439">
    <property type="entry name" value="ABC_transporter-like_ATP-bd"/>
</dbReference>
<dbReference type="InterPro" id="IPR017871">
    <property type="entry name" value="ABC_transporter-like_CS"/>
</dbReference>
<dbReference type="Gene3D" id="3.40.50.300">
    <property type="entry name" value="P-loop containing nucleotide triphosphate hydrolases"/>
    <property type="match status" value="1"/>
</dbReference>
<keyword evidence="2" id="KW-0813">Transport</keyword>
<name>A0A9P6UCE7_9FUNG</name>
<dbReference type="InterPro" id="IPR050173">
    <property type="entry name" value="ABC_transporter_C-like"/>
</dbReference>
<evidence type="ECO:0000313" key="12">
    <source>
        <dbReference type="Proteomes" id="UP000807716"/>
    </source>
</evidence>
<dbReference type="SUPFAM" id="SSF52540">
    <property type="entry name" value="P-loop containing nucleoside triphosphate hydrolases"/>
    <property type="match status" value="1"/>
</dbReference>
<reference evidence="11" key="1">
    <citation type="journal article" date="2020" name="Fungal Divers.">
        <title>Resolving the Mortierellaceae phylogeny through synthesis of multi-gene phylogenetics and phylogenomics.</title>
        <authorList>
            <person name="Vandepol N."/>
            <person name="Liber J."/>
            <person name="Desiro A."/>
            <person name="Na H."/>
            <person name="Kennedy M."/>
            <person name="Barry K."/>
            <person name="Grigoriev I.V."/>
            <person name="Miller A.N."/>
            <person name="O'Donnell K."/>
            <person name="Stajich J.E."/>
            <person name="Bonito G."/>
        </authorList>
    </citation>
    <scope>NUCLEOTIDE SEQUENCE</scope>
    <source>
        <strain evidence="11">BC1065</strain>
    </source>
</reference>
<dbReference type="GO" id="GO:0016887">
    <property type="term" value="F:ATP hydrolysis activity"/>
    <property type="evidence" value="ECO:0007669"/>
    <property type="project" value="InterPro"/>
</dbReference>
<dbReference type="InterPro" id="IPR027417">
    <property type="entry name" value="P-loop_NTPase"/>
</dbReference>
<dbReference type="GO" id="GO:0005524">
    <property type="term" value="F:ATP binding"/>
    <property type="evidence" value="ECO:0007669"/>
    <property type="project" value="UniProtKB-KW"/>
</dbReference>
<evidence type="ECO:0000313" key="11">
    <source>
        <dbReference type="EMBL" id="KAG0270666.1"/>
    </source>
</evidence>
<feature type="domain" description="ABC transporter" evidence="10">
    <location>
        <begin position="5"/>
        <end position="99"/>
    </location>
</feature>
<evidence type="ECO:0000256" key="9">
    <source>
        <dbReference type="ARBA" id="ARBA00023180"/>
    </source>
</evidence>
<evidence type="ECO:0000256" key="5">
    <source>
        <dbReference type="ARBA" id="ARBA00022741"/>
    </source>
</evidence>
<keyword evidence="3" id="KW-1003">Cell membrane</keyword>
<comment type="subcellular location">
    <subcellularLocation>
        <location evidence="1">Cell membrane</location>
        <topology evidence="1">Multi-pass membrane protein</topology>
    </subcellularLocation>
</comment>
<dbReference type="Pfam" id="PF00005">
    <property type="entry name" value="ABC_tran"/>
    <property type="match status" value="1"/>
</dbReference>
<dbReference type="GO" id="GO:0005886">
    <property type="term" value="C:plasma membrane"/>
    <property type="evidence" value="ECO:0007669"/>
    <property type="project" value="UniProtKB-SubCell"/>
</dbReference>
<evidence type="ECO:0000256" key="6">
    <source>
        <dbReference type="ARBA" id="ARBA00022840"/>
    </source>
</evidence>
<evidence type="ECO:0000256" key="7">
    <source>
        <dbReference type="ARBA" id="ARBA00022989"/>
    </source>
</evidence>
<protein>
    <submittedName>
        <fullName evidence="11">CD9 antigen</fullName>
    </submittedName>
</protein>
<dbReference type="CDD" id="cd03244">
    <property type="entry name" value="ABCC_MRP_domain2"/>
    <property type="match status" value="1"/>
</dbReference>
<sequence length="195" mass="22126">MGLDDLRQHLAIIPQDPALFAGTLRENLDPFGELEDVDLWQALERAHLKGYISSLGQQGLQHEVAPNGENFSVGQRQLICLARALLRKTKVLVLDEATSSVDIQTDELIQKTIRTEFRDRTILTIAHRIKSVMDYDKILVLDHGRVQEYASPKELLQKKESLFYGLAKQAGEHSCSQESVQVNSTAWRYISGHYR</sequence>
<keyword evidence="4" id="KW-0812">Transmembrane</keyword>
<keyword evidence="9" id="KW-0325">Glycoprotein</keyword>
<keyword evidence="6" id="KW-0067">ATP-binding</keyword>
<evidence type="ECO:0000259" key="10">
    <source>
        <dbReference type="Pfam" id="PF00005"/>
    </source>
</evidence>
<dbReference type="AlphaFoldDB" id="A0A9P6UCE7"/>
<gene>
    <name evidence="11" type="primary">MRP-1</name>
    <name evidence="11" type="ORF">DFQ27_000016</name>
</gene>
<dbReference type="PANTHER" id="PTHR24223">
    <property type="entry name" value="ATP-BINDING CASSETTE SUB-FAMILY C"/>
    <property type="match status" value="1"/>
</dbReference>
<dbReference type="EMBL" id="JAAAJB010000001">
    <property type="protein sequence ID" value="KAG0270666.1"/>
    <property type="molecule type" value="Genomic_DNA"/>
</dbReference>
<dbReference type="FunFam" id="3.40.50.300:FF:002145">
    <property type="entry name" value="ABC transporter (MsbA subfamily)"/>
    <property type="match status" value="1"/>
</dbReference>
<evidence type="ECO:0000256" key="4">
    <source>
        <dbReference type="ARBA" id="ARBA00022692"/>
    </source>
</evidence>
<proteinExistence type="predicted"/>
<accession>A0A9P6UCE7</accession>
<evidence type="ECO:0000256" key="8">
    <source>
        <dbReference type="ARBA" id="ARBA00023136"/>
    </source>
</evidence>
<keyword evidence="8" id="KW-0472">Membrane</keyword>
<comment type="caution">
    <text evidence="11">The sequence shown here is derived from an EMBL/GenBank/DDBJ whole genome shotgun (WGS) entry which is preliminary data.</text>
</comment>
<dbReference type="Proteomes" id="UP000807716">
    <property type="component" value="Unassembled WGS sequence"/>
</dbReference>
<organism evidence="11 12">
    <name type="scientific">Actinomortierella ambigua</name>
    <dbReference type="NCBI Taxonomy" id="1343610"/>
    <lineage>
        <taxon>Eukaryota</taxon>
        <taxon>Fungi</taxon>
        <taxon>Fungi incertae sedis</taxon>
        <taxon>Mucoromycota</taxon>
        <taxon>Mortierellomycotina</taxon>
        <taxon>Mortierellomycetes</taxon>
        <taxon>Mortierellales</taxon>
        <taxon>Mortierellaceae</taxon>
        <taxon>Actinomortierella</taxon>
    </lineage>
</organism>
<dbReference type="PROSITE" id="PS00211">
    <property type="entry name" value="ABC_TRANSPORTER_1"/>
    <property type="match status" value="1"/>
</dbReference>
<keyword evidence="7" id="KW-1133">Transmembrane helix</keyword>
<evidence type="ECO:0000256" key="2">
    <source>
        <dbReference type="ARBA" id="ARBA00022448"/>
    </source>
</evidence>
<evidence type="ECO:0000256" key="1">
    <source>
        <dbReference type="ARBA" id="ARBA00004651"/>
    </source>
</evidence>
<keyword evidence="5" id="KW-0547">Nucleotide-binding</keyword>
<dbReference type="OrthoDB" id="6500128at2759"/>
<keyword evidence="12" id="KW-1185">Reference proteome</keyword>
<evidence type="ECO:0000256" key="3">
    <source>
        <dbReference type="ARBA" id="ARBA00022475"/>
    </source>
</evidence>